<evidence type="ECO:0000313" key="2">
    <source>
        <dbReference type="Ensembl" id="ENSPTEP00000012575.1"/>
    </source>
</evidence>
<accession>A0A8C9H631</accession>
<keyword evidence="3" id="KW-1185">Reference proteome</keyword>
<evidence type="ECO:0000256" key="1">
    <source>
        <dbReference type="SAM" id="MobiDB-lite"/>
    </source>
</evidence>
<proteinExistence type="predicted"/>
<sequence>QDRLCHHPASGPGRGPRGCQQLEAAECGPGGGHAAGGGAERDRHRVTCGEDRGPRAAGGHSCEASWRYRYPGLQCCCQPCLWKPNGYRQGGMGQGERGLKQQGPGLRTHSAQTLSAFRMRLSRAV</sequence>
<dbReference type="Proteomes" id="UP000694416">
    <property type="component" value="Unplaced"/>
</dbReference>
<organism evidence="2 3">
    <name type="scientific">Piliocolobus tephrosceles</name>
    <name type="common">Ugandan red Colobus</name>
    <dbReference type="NCBI Taxonomy" id="591936"/>
    <lineage>
        <taxon>Eukaryota</taxon>
        <taxon>Metazoa</taxon>
        <taxon>Chordata</taxon>
        <taxon>Craniata</taxon>
        <taxon>Vertebrata</taxon>
        <taxon>Euteleostomi</taxon>
        <taxon>Mammalia</taxon>
        <taxon>Eutheria</taxon>
        <taxon>Euarchontoglires</taxon>
        <taxon>Primates</taxon>
        <taxon>Haplorrhini</taxon>
        <taxon>Catarrhini</taxon>
        <taxon>Cercopithecidae</taxon>
        <taxon>Colobinae</taxon>
        <taxon>Piliocolobus</taxon>
    </lineage>
</organism>
<dbReference type="AlphaFoldDB" id="A0A8C9H631"/>
<dbReference type="Ensembl" id="ENSPTET00000018916.1">
    <property type="protein sequence ID" value="ENSPTEP00000012575.1"/>
    <property type="gene ID" value="ENSPTEG00000014114.1"/>
</dbReference>
<reference evidence="2" key="2">
    <citation type="submission" date="2025-09" db="UniProtKB">
        <authorList>
            <consortium name="Ensembl"/>
        </authorList>
    </citation>
    <scope>IDENTIFICATION</scope>
</reference>
<feature type="compositionally biased region" description="Basic and acidic residues" evidence="1">
    <location>
        <begin position="39"/>
        <end position="54"/>
    </location>
</feature>
<name>A0A8C9H631_9PRIM</name>
<evidence type="ECO:0000313" key="3">
    <source>
        <dbReference type="Proteomes" id="UP000694416"/>
    </source>
</evidence>
<reference evidence="2" key="1">
    <citation type="submission" date="2025-08" db="UniProtKB">
        <authorList>
            <consortium name="Ensembl"/>
        </authorList>
    </citation>
    <scope>IDENTIFICATION</scope>
</reference>
<feature type="region of interest" description="Disordered" evidence="1">
    <location>
        <begin position="29"/>
        <end position="59"/>
    </location>
</feature>
<protein>
    <submittedName>
        <fullName evidence="2">Uncharacterized protein</fullName>
    </submittedName>
</protein>
<feature type="compositionally biased region" description="Gly residues" evidence="1">
    <location>
        <begin position="29"/>
        <end position="38"/>
    </location>
</feature>